<feature type="region of interest" description="Disordered" evidence="1">
    <location>
        <begin position="1"/>
        <end position="30"/>
    </location>
</feature>
<evidence type="ECO:0000313" key="2">
    <source>
        <dbReference type="EMBL" id="MFF4773793.1"/>
    </source>
</evidence>
<dbReference type="InterPro" id="IPR025633">
    <property type="entry name" value="DUF4291"/>
</dbReference>
<evidence type="ECO:0000256" key="1">
    <source>
        <dbReference type="SAM" id="MobiDB-lite"/>
    </source>
</evidence>
<reference evidence="2 3" key="1">
    <citation type="submission" date="2024-10" db="EMBL/GenBank/DDBJ databases">
        <title>The Natural Products Discovery Center: Release of the First 8490 Sequenced Strains for Exploring Actinobacteria Biosynthetic Diversity.</title>
        <authorList>
            <person name="Kalkreuter E."/>
            <person name="Kautsar S.A."/>
            <person name="Yang D."/>
            <person name="Bader C.D."/>
            <person name="Teijaro C.N."/>
            <person name="Fluegel L."/>
            <person name="Davis C.M."/>
            <person name="Simpson J.R."/>
            <person name="Lauterbach L."/>
            <person name="Steele A.D."/>
            <person name="Gui C."/>
            <person name="Meng S."/>
            <person name="Li G."/>
            <person name="Viehrig K."/>
            <person name="Ye F."/>
            <person name="Su P."/>
            <person name="Kiefer A.F."/>
            <person name="Nichols A."/>
            <person name="Cepeda A.J."/>
            <person name="Yan W."/>
            <person name="Fan B."/>
            <person name="Jiang Y."/>
            <person name="Adhikari A."/>
            <person name="Zheng C.-J."/>
            <person name="Schuster L."/>
            <person name="Cowan T.M."/>
            <person name="Smanski M.J."/>
            <person name="Chevrette M.G."/>
            <person name="De Carvalho L.P.S."/>
            <person name="Shen B."/>
        </authorList>
    </citation>
    <scope>NUCLEOTIDE SEQUENCE [LARGE SCALE GENOMIC DNA]</scope>
    <source>
        <strain evidence="2 3">NPDC001281</strain>
    </source>
</reference>
<proteinExistence type="predicted"/>
<organism evidence="2 3">
    <name type="scientific">Microtetraspora fusca</name>
    <dbReference type="NCBI Taxonomy" id="1997"/>
    <lineage>
        <taxon>Bacteria</taxon>
        <taxon>Bacillati</taxon>
        <taxon>Actinomycetota</taxon>
        <taxon>Actinomycetes</taxon>
        <taxon>Streptosporangiales</taxon>
        <taxon>Streptosporangiaceae</taxon>
        <taxon>Microtetraspora</taxon>
    </lineage>
</organism>
<dbReference type="RefSeq" id="WP_387342196.1">
    <property type="nucleotide sequence ID" value="NZ_JBIAXI010000007.1"/>
</dbReference>
<gene>
    <name evidence="2" type="ORF">ACFY05_13125</name>
</gene>
<sequence length="94" mass="10582">MRENGSRRRRDGWQAAPHGAPVPDSCRLRRPHDRGRDLISTFTDDWIVGLADLTPNVRKAASLIQTGHAAKAQRLFPAERVYPLPRALEDRLCG</sequence>
<dbReference type="Pfam" id="PF14124">
    <property type="entry name" value="DUF4291"/>
    <property type="match status" value="1"/>
</dbReference>
<name>A0ABW6V3B3_MICFU</name>
<dbReference type="Proteomes" id="UP001602119">
    <property type="component" value="Unassembled WGS sequence"/>
</dbReference>
<dbReference type="EMBL" id="JBIAXI010000007">
    <property type="protein sequence ID" value="MFF4773793.1"/>
    <property type="molecule type" value="Genomic_DNA"/>
</dbReference>
<evidence type="ECO:0000313" key="3">
    <source>
        <dbReference type="Proteomes" id="UP001602119"/>
    </source>
</evidence>
<comment type="caution">
    <text evidence="2">The sequence shown here is derived from an EMBL/GenBank/DDBJ whole genome shotgun (WGS) entry which is preliminary data.</text>
</comment>
<protein>
    <submittedName>
        <fullName evidence="2">DUF4291 family protein</fullName>
    </submittedName>
</protein>
<accession>A0ABW6V3B3</accession>
<keyword evidence="3" id="KW-1185">Reference proteome</keyword>